<organism evidence="8 9">
    <name type="scientific">Aplysia californica</name>
    <name type="common">California sea hare</name>
    <dbReference type="NCBI Taxonomy" id="6500"/>
    <lineage>
        <taxon>Eukaryota</taxon>
        <taxon>Metazoa</taxon>
        <taxon>Spiralia</taxon>
        <taxon>Lophotrochozoa</taxon>
        <taxon>Mollusca</taxon>
        <taxon>Gastropoda</taxon>
        <taxon>Heterobranchia</taxon>
        <taxon>Euthyneura</taxon>
        <taxon>Tectipleura</taxon>
        <taxon>Aplysiida</taxon>
        <taxon>Aplysioidea</taxon>
        <taxon>Aplysiidae</taxon>
        <taxon>Aplysia</taxon>
    </lineage>
</organism>
<feature type="transmembrane region" description="Helical" evidence="6">
    <location>
        <begin position="428"/>
        <end position="452"/>
    </location>
</feature>
<keyword evidence="3 6" id="KW-0812">Transmembrane</keyword>
<name>A0ABM0K4S0_APLCA</name>
<feature type="domain" description="TMC" evidence="7">
    <location>
        <begin position="497"/>
        <end position="602"/>
    </location>
</feature>
<keyword evidence="8" id="KW-1185">Reference proteome</keyword>
<gene>
    <name evidence="9 10" type="primary">LOC101851832</name>
</gene>
<feature type="transmembrane region" description="Helical" evidence="6">
    <location>
        <begin position="604"/>
        <end position="630"/>
    </location>
</feature>
<sequence length="775" mass="89603">MSIYTQRIDPVNPHYDDGNNYDSIQLQQVPRHTQPNGQHVGNVRLSTRTTMDGSQPANLEEQELDRAMEELIDQLPSRQLADNGVDFPSRTLRARKSFRGRMGQDDDSLDDDFVENFHQELEEENADLDDIDAAVRTMPTTLSRKRKIMHRLSSRRQKKLSQWKLLKYWIQMAFQRLKHRVRKVSRLFDLWRSHLMTIEGCFGTSVLSYFIFLKWVLLINIPLFLLTFCFLVIPQILYRYYQKVPPGYEGHTEEFTGIELLTGAGFFEDTEMYYGFYTNETVGVVGSSQYQMNYAYLFTCGGYYLFCLIILGYSYLHSYRKYYIEASGTVSLYYFSMVLCGWDYGIVSPEASQLKHKSIFNEFKEYLAGRKSATAPPTRDDVARKWAFRCFAWLVVLALLGASGYVTYTVSVELSIKPKLANTTSIPVVSPLAMPVVISTIQLFVPMIFTLLEGQEQFSKPKYELYVHMFRDMALKATMLAVLVYFWFDIAATELKCWETFVGQEIYRLVMVDLLFTLGYSFFIEFVRKLLSLKWEIIERAEFAIGRHTLELVYSQSLCWLGVFYSPLLPVVVIIKLIIIFYVKRVSVVQNCKPSLKPWRASRTHTIFVGYLFGFFILTSVAVGCGIFLIKPSIECGPYKHRETSYDVIKEMIDNWKADHDVWREVFGFINSPGFVVGLLVLLGMIWYYTRTIMLSHKEMVAQFKKQLQSEGKDKKFLMNLLNQVKVRGRRVSHHRGPTLHKTMETMSSSPSTRGGNKVFVKTVAESVVSASPGQ</sequence>
<dbReference type="RefSeq" id="XP_005108731.1">
    <property type="nucleotide sequence ID" value="XM_005108674.3"/>
</dbReference>
<evidence type="ECO:0000256" key="5">
    <source>
        <dbReference type="ARBA" id="ARBA00023136"/>
    </source>
</evidence>
<dbReference type="RefSeq" id="XP_005108730.1">
    <property type="nucleotide sequence ID" value="XM_005108673.3"/>
</dbReference>
<evidence type="ECO:0000256" key="6">
    <source>
        <dbReference type="SAM" id="Phobius"/>
    </source>
</evidence>
<feature type="transmembrane region" description="Helical" evidence="6">
    <location>
        <begin position="386"/>
        <end position="408"/>
    </location>
</feature>
<keyword evidence="4 6" id="KW-1133">Transmembrane helix</keyword>
<dbReference type="Proteomes" id="UP000694888">
    <property type="component" value="Unplaced"/>
</dbReference>
<feature type="transmembrane region" description="Helical" evidence="6">
    <location>
        <begin position="217"/>
        <end position="238"/>
    </location>
</feature>
<feature type="transmembrane region" description="Helical" evidence="6">
    <location>
        <begin position="666"/>
        <end position="690"/>
    </location>
</feature>
<dbReference type="Pfam" id="PF07810">
    <property type="entry name" value="TMC"/>
    <property type="match status" value="1"/>
</dbReference>
<evidence type="ECO:0000256" key="1">
    <source>
        <dbReference type="ARBA" id="ARBA00004141"/>
    </source>
</evidence>
<feature type="transmembrane region" description="Helical" evidence="6">
    <location>
        <begin position="294"/>
        <end position="316"/>
    </location>
</feature>
<evidence type="ECO:0000313" key="9">
    <source>
        <dbReference type="RefSeq" id="XP_005108730.1"/>
    </source>
</evidence>
<dbReference type="PANTHER" id="PTHR23302:SF43">
    <property type="entry name" value="TMC DOMAIN-CONTAINING PROTEIN"/>
    <property type="match status" value="1"/>
</dbReference>
<evidence type="ECO:0000313" key="10">
    <source>
        <dbReference type="RefSeq" id="XP_005108731.1"/>
    </source>
</evidence>
<evidence type="ECO:0000256" key="4">
    <source>
        <dbReference type="ARBA" id="ARBA00022989"/>
    </source>
</evidence>
<dbReference type="InterPro" id="IPR038900">
    <property type="entry name" value="TMC"/>
</dbReference>
<protein>
    <submittedName>
        <fullName evidence="9 10">Transmembrane channel-like protein 5</fullName>
    </submittedName>
</protein>
<accession>A0ABM0K4S0</accession>
<proteinExistence type="inferred from homology"/>
<comment type="subcellular location">
    <subcellularLocation>
        <location evidence="1">Membrane</location>
        <topology evidence="1">Multi-pass membrane protein</topology>
    </subcellularLocation>
</comment>
<dbReference type="GeneID" id="101851832"/>
<feature type="transmembrane region" description="Helical" evidence="6">
    <location>
        <begin position="560"/>
        <end position="583"/>
    </location>
</feature>
<evidence type="ECO:0000256" key="3">
    <source>
        <dbReference type="ARBA" id="ARBA00022692"/>
    </source>
</evidence>
<evidence type="ECO:0000313" key="8">
    <source>
        <dbReference type="Proteomes" id="UP000694888"/>
    </source>
</evidence>
<evidence type="ECO:0000259" key="7">
    <source>
        <dbReference type="Pfam" id="PF07810"/>
    </source>
</evidence>
<keyword evidence="5 6" id="KW-0472">Membrane</keyword>
<evidence type="ECO:0000256" key="2">
    <source>
        <dbReference type="ARBA" id="ARBA00006510"/>
    </source>
</evidence>
<comment type="similarity">
    <text evidence="2">Belongs to the TMC family.</text>
</comment>
<dbReference type="InterPro" id="IPR012496">
    <property type="entry name" value="TMC_dom"/>
</dbReference>
<reference evidence="9 10" key="1">
    <citation type="submission" date="2025-05" db="UniProtKB">
        <authorList>
            <consortium name="RefSeq"/>
        </authorList>
    </citation>
    <scope>IDENTIFICATION</scope>
</reference>
<dbReference type="PANTHER" id="PTHR23302">
    <property type="entry name" value="TRANSMEMBRANE CHANNEL-RELATED"/>
    <property type="match status" value="1"/>
</dbReference>
<feature type="transmembrane region" description="Helical" evidence="6">
    <location>
        <begin position="473"/>
        <end position="492"/>
    </location>
</feature>